<keyword evidence="2" id="KW-1185">Reference proteome</keyword>
<evidence type="ECO:0000313" key="1">
    <source>
        <dbReference type="EMBL" id="CAG8535744.1"/>
    </source>
</evidence>
<evidence type="ECO:0000313" key="2">
    <source>
        <dbReference type="Proteomes" id="UP000789570"/>
    </source>
</evidence>
<comment type="caution">
    <text evidence="1">The sequence shown here is derived from an EMBL/GenBank/DDBJ whole genome shotgun (WGS) entry which is preliminary data.</text>
</comment>
<accession>A0A9N9FIF2</accession>
<protein>
    <submittedName>
        <fullName evidence="1">11165_t:CDS:1</fullName>
    </submittedName>
</protein>
<dbReference type="EMBL" id="CAJVPQ010001161">
    <property type="protein sequence ID" value="CAG8535744.1"/>
    <property type="molecule type" value="Genomic_DNA"/>
</dbReference>
<name>A0A9N9FIF2_9GLOM</name>
<dbReference type="Proteomes" id="UP000789570">
    <property type="component" value="Unassembled WGS sequence"/>
</dbReference>
<gene>
    <name evidence="1" type="ORF">FCALED_LOCUS5396</name>
</gene>
<sequence length="372" mass="43534">MEPYAGINEYFKTNDRETWTYKHFLNEIRETIIISPPYSDDWSGLDGAWFRRYIYHANKDENDKRQKMMPFFQEIILERVKRDTEKNYVIEGVKVINETRFRSSDEVISIENGVITNVPLSFTPLESLESDLFVNGINISEKFRTFINEAAYIVWFRFIGTNSSKIYTEITLRLDIEIENLYRSVIKTCLDESRINGTKLLCRKLVEKSEMMDNFGFLIQDLIRTLPYEKIRNDPSELTLITNYLDSIMKNAFHVPDNHIVQWSNTALSESKVRKFDGLRAKQPDFVVSVNYQSQSANVIYVGEVTGPAEKNNVFKNHLDLIRIGIFMKDCPLKTKSLFKRKTLDTPKFNKLVSKTRNVKGNFYYGMDDSNI</sequence>
<dbReference type="OrthoDB" id="2397732at2759"/>
<organism evidence="1 2">
    <name type="scientific">Funneliformis caledonium</name>
    <dbReference type="NCBI Taxonomy" id="1117310"/>
    <lineage>
        <taxon>Eukaryota</taxon>
        <taxon>Fungi</taxon>
        <taxon>Fungi incertae sedis</taxon>
        <taxon>Mucoromycota</taxon>
        <taxon>Glomeromycotina</taxon>
        <taxon>Glomeromycetes</taxon>
        <taxon>Glomerales</taxon>
        <taxon>Glomeraceae</taxon>
        <taxon>Funneliformis</taxon>
    </lineage>
</organism>
<dbReference type="AlphaFoldDB" id="A0A9N9FIF2"/>
<proteinExistence type="predicted"/>
<reference evidence="1" key="1">
    <citation type="submission" date="2021-06" db="EMBL/GenBank/DDBJ databases">
        <authorList>
            <person name="Kallberg Y."/>
            <person name="Tangrot J."/>
            <person name="Rosling A."/>
        </authorList>
    </citation>
    <scope>NUCLEOTIDE SEQUENCE</scope>
    <source>
        <strain evidence="1">UK204</strain>
    </source>
</reference>